<dbReference type="Gene3D" id="1.10.3210.10">
    <property type="entry name" value="Hypothetical protein af1432"/>
    <property type="match status" value="1"/>
</dbReference>
<evidence type="ECO:0000313" key="3">
    <source>
        <dbReference type="Proteomes" id="UP000261032"/>
    </source>
</evidence>
<accession>A0A3E3EHH8</accession>
<reference evidence="2 3" key="1">
    <citation type="submission" date="2018-08" db="EMBL/GenBank/DDBJ databases">
        <title>A genome reference for cultivated species of the human gut microbiota.</title>
        <authorList>
            <person name="Zou Y."/>
            <person name="Xue W."/>
            <person name="Luo G."/>
        </authorList>
    </citation>
    <scope>NUCLEOTIDE SEQUENCE [LARGE SCALE GENOMIC DNA]</scope>
    <source>
        <strain evidence="2 3">OM06-4</strain>
    </source>
</reference>
<dbReference type="SMART" id="SM00471">
    <property type="entry name" value="HDc"/>
    <property type="match status" value="1"/>
</dbReference>
<evidence type="ECO:0000259" key="1">
    <source>
        <dbReference type="PROSITE" id="PS51832"/>
    </source>
</evidence>
<dbReference type="EMBL" id="QUSL01000001">
    <property type="protein sequence ID" value="RGD87316.1"/>
    <property type="molecule type" value="Genomic_DNA"/>
</dbReference>
<dbReference type="RefSeq" id="WP_022008044.1">
    <property type="nucleotide sequence ID" value="NZ_CACRTL010000003.1"/>
</dbReference>
<dbReference type="PROSITE" id="PS51832">
    <property type="entry name" value="HD_GYP"/>
    <property type="match status" value="1"/>
</dbReference>
<dbReference type="GeneID" id="64196768"/>
<dbReference type="Proteomes" id="UP000261032">
    <property type="component" value="Unassembled WGS sequence"/>
</dbReference>
<protein>
    <submittedName>
        <fullName evidence="2">HD domain-containing protein</fullName>
    </submittedName>
</protein>
<dbReference type="PANTHER" id="PTHR43155">
    <property type="entry name" value="CYCLIC DI-GMP PHOSPHODIESTERASE PA4108-RELATED"/>
    <property type="match status" value="1"/>
</dbReference>
<organism evidence="2 3">
    <name type="scientific">Thomasclavelia ramosa</name>
    <dbReference type="NCBI Taxonomy" id="1547"/>
    <lineage>
        <taxon>Bacteria</taxon>
        <taxon>Bacillati</taxon>
        <taxon>Bacillota</taxon>
        <taxon>Erysipelotrichia</taxon>
        <taxon>Erysipelotrichales</taxon>
        <taxon>Coprobacillaceae</taxon>
        <taxon>Thomasclavelia</taxon>
    </lineage>
</organism>
<dbReference type="PANTHER" id="PTHR43155:SF2">
    <property type="entry name" value="CYCLIC DI-GMP PHOSPHODIESTERASE PA4108"/>
    <property type="match status" value="1"/>
</dbReference>
<dbReference type="Pfam" id="PF13487">
    <property type="entry name" value="HD_5"/>
    <property type="match status" value="1"/>
</dbReference>
<dbReference type="AlphaFoldDB" id="A0A3E3EHH8"/>
<comment type="caution">
    <text evidence="2">The sequence shown here is derived from an EMBL/GenBank/DDBJ whole genome shotgun (WGS) entry which is preliminary data.</text>
</comment>
<gene>
    <name evidence="2" type="ORF">DXB93_01255</name>
</gene>
<dbReference type="InterPro" id="IPR037522">
    <property type="entry name" value="HD_GYP_dom"/>
</dbReference>
<feature type="domain" description="HD-GYP" evidence="1">
    <location>
        <begin position="1"/>
        <end position="185"/>
    </location>
</feature>
<name>A0A3E3EHH8_9FIRM</name>
<dbReference type="InterPro" id="IPR003607">
    <property type="entry name" value="HD/PDEase_dom"/>
</dbReference>
<evidence type="ECO:0000313" key="2">
    <source>
        <dbReference type="EMBL" id="RGD87316.1"/>
    </source>
</evidence>
<dbReference type="SUPFAM" id="SSF109604">
    <property type="entry name" value="HD-domain/PDEase-like"/>
    <property type="match status" value="1"/>
</dbReference>
<proteinExistence type="predicted"/>
<dbReference type="CDD" id="cd00077">
    <property type="entry name" value="HDc"/>
    <property type="match status" value="1"/>
</dbReference>
<sequence>MLVSLIDFRSYFTVTHTITTCTISLELARLLSLSSEQTKKIYYGAMMHDLGKIGIPIEILEYPGQLTQEQMIIMRSHVLKTRELLEEKIDQEILEIACRHHEKLNGSGYPHSLWENQLTQEQRIVAISDIVSALCGKRSYKTSFSKEKTCEILNQMAQAGEIDSMIVAQVIDNYDLIEGKIWKEAAAVLEKYNTIIVTYSDLLNRKQELIEAKWLYLVFRYSKTGIVNLKID</sequence>